<proteinExistence type="predicted"/>
<evidence type="ECO:0000313" key="4">
    <source>
        <dbReference type="EMBL" id="MBC5995664.1"/>
    </source>
</evidence>
<feature type="transmembrane region" description="Helical" evidence="3">
    <location>
        <begin position="166"/>
        <end position="183"/>
    </location>
</feature>
<sequence>MKEVDVIQLRETIEKLEVKNSKVTARDLAVSGLLIALVFIATRFINIRLPLASTGGLVHLGNTMLFISAIVFGKKKGAVAGAFGMGLFDLLSEWAIWAPFTFVVRGVMGYIIGSIAWSDNKKGNNMITNIAGIAISGVWMIFGYYITEMILYGNHTKALLSIPGNITQIVIGLIIGVPVAKVLKKYLK</sequence>
<dbReference type="Proteomes" id="UP000609849">
    <property type="component" value="Unassembled WGS sequence"/>
</dbReference>
<dbReference type="PANTHER" id="PTHR37815:SF3">
    <property type="entry name" value="UPF0397 PROTEIN SPR0429"/>
    <property type="match status" value="1"/>
</dbReference>
<gene>
    <name evidence="4" type="ORF">H8923_02720</name>
</gene>
<comment type="caution">
    <text evidence="4">The sequence shown here is derived from an EMBL/GenBank/DDBJ whole genome shotgun (WGS) entry which is preliminary data.</text>
</comment>
<evidence type="ECO:0000256" key="3">
    <source>
        <dbReference type="SAM" id="Phobius"/>
    </source>
</evidence>
<evidence type="ECO:0000313" key="5">
    <source>
        <dbReference type="Proteomes" id="UP000609849"/>
    </source>
</evidence>
<keyword evidence="2 3" id="KW-1133">Transmembrane helix</keyword>
<keyword evidence="1 3" id="KW-0812">Transmembrane</keyword>
<dbReference type="Pfam" id="PF07155">
    <property type="entry name" value="ECF-ribofla_trS"/>
    <property type="match status" value="1"/>
</dbReference>
<dbReference type="EMBL" id="JACRWE010000001">
    <property type="protein sequence ID" value="MBC5995664.1"/>
    <property type="molecule type" value="Genomic_DNA"/>
</dbReference>
<dbReference type="RefSeq" id="WP_153925674.1">
    <property type="nucleotide sequence ID" value="NZ_JACRWE010000001.1"/>
</dbReference>
<organism evidence="4 5">
    <name type="scientific">Romboutsia faecis</name>
    <dbReference type="NCBI Taxonomy" id="2764597"/>
    <lineage>
        <taxon>Bacteria</taxon>
        <taxon>Bacillati</taxon>
        <taxon>Bacillota</taxon>
        <taxon>Clostridia</taxon>
        <taxon>Peptostreptococcales</taxon>
        <taxon>Peptostreptococcaceae</taxon>
        <taxon>Romboutsia</taxon>
    </lineage>
</organism>
<accession>A0ABR7JL57</accession>
<feature type="transmembrane region" description="Helical" evidence="3">
    <location>
        <begin position="94"/>
        <end position="115"/>
    </location>
</feature>
<reference evidence="4 5" key="1">
    <citation type="submission" date="2020-08" db="EMBL/GenBank/DDBJ databases">
        <authorList>
            <person name="Liu C."/>
            <person name="Sun Q."/>
        </authorList>
    </citation>
    <scope>NUCLEOTIDE SEQUENCE [LARGE SCALE GENOMIC DNA]</scope>
    <source>
        <strain evidence="4 5">NSJ-18</strain>
    </source>
</reference>
<keyword evidence="5" id="KW-1185">Reference proteome</keyword>
<keyword evidence="3" id="KW-0472">Membrane</keyword>
<dbReference type="InterPro" id="IPR009825">
    <property type="entry name" value="ECF_substrate-spec-like"/>
</dbReference>
<dbReference type="Gene3D" id="1.10.1760.20">
    <property type="match status" value="1"/>
</dbReference>
<feature type="transmembrane region" description="Helical" evidence="3">
    <location>
        <begin position="28"/>
        <end position="45"/>
    </location>
</feature>
<protein>
    <submittedName>
        <fullName evidence="4">ECF transporter S component</fullName>
    </submittedName>
</protein>
<feature type="transmembrane region" description="Helical" evidence="3">
    <location>
        <begin position="127"/>
        <end position="146"/>
    </location>
</feature>
<evidence type="ECO:0000256" key="1">
    <source>
        <dbReference type="ARBA" id="ARBA00022692"/>
    </source>
</evidence>
<name>A0ABR7JL57_9FIRM</name>
<feature type="transmembrane region" description="Helical" evidence="3">
    <location>
        <begin position="57"/>
        <end position="74"/>
    </location>
</feature>
<evidence type="ECO:0000256" key="2">
    <source>
        <dbReference type="ARBA" id="ARBA00022989"/>
    </source>
</evidence>
<dbReference type="PANTHER" id="PTHR37815">
    <property type="entry name" value="UPF0397 PROTEIN BC_2624-RELATED"/>
    <property type="match status" value="1"/>
</dbReference>